<dbReference type="SMART" id="SM00387">
    <property type="entry name" value="HATPase_c"/>
    <property type="match status" value="1"/>
</dbReference>
<dbReference type="NCBIfam" id="NF008312">
    <property type="entry name" value="PRK11100.1"/>
    <property type="match status" value="1"/>
</dbReference>
<dbReference type="InterPro" id="IPR003594">
    <property type="entry name" value="HATPase_dom"/>
</dbReference>
<dbReference type="InterPro" id="IPR003660">
    <property type="entry name" value="HAMP_dom"/>
</dbReference>
<feature type="transmembrane region" description="Helical" evidence="12">
    <location>
        <begin position="6"/>
        <end position="27"/>
    </location>
</feature>
<dbReference type="Pfam" id="PF00512">
    <property type="entry name" value="HisKA"/>
    <property type="match status" value="1"/>
</dbReference>
<evidence type="ECO:0000256" key="3">
    <source>
        <dbReference type="ARBA" id="ARBA00012438"/>
    </source>
</evidence>
<keyword evidence="9 12" id="KW-1133">Transmembrane helix</keyword>
<dbReference type="Gene3D" id="6.10.340.10">
    <property type="match status" value="1"/>
</dbReference>
<dbReference type="InterPro" id="IPR050428">
    <property type="entry name" value="TCS_sensor_his_kinase"/>
</dbReference>
<feature type="transmembrane region" description="Helical" evidence="12">
    <location>
        <begin position="185"/>
        <end position="207"/>
    </location>
</feature>
<dbReference type="InterPro" id="IPR004358">
    <property type="entry name" value="Sig_transdc_His_kin-like_C"/>
</dbReference>
<keyword evidence="10" id="KW-0902">Two-component regulatory system</keyword>
<evidence type="ECO:0000256" key="10">
    <source>
        <dbReference type="ARBA" id="ARBA00023012"/>
    </source>
</evidence>
<dbReference type="Gene3D" id="3.30.565.10">
    <property type="entry name" value="Histidine kinase-like ATPase, C-terminal domain"/>
    <property type="match status" value="1"/>
</dbReference>
<keyword evidence="7 12" id="KW-0812">Transmembrane</keyword>
<evidence type="ECO:0000259" key="14">
    <source>
        <dbReference type="PROSITE" id="PS50885"/>
    </source>
</evidence>
<dbReference type="SMART" id="SM00388">
    <property type="entry name" value="HisKA"/>
    <property type="match status" value="1"/>
</dbReference>
<dbReference type="Gene3D" id="1.10.287.130">
    <property type="match status" value="1"/>
</dbReference>
<dbReference type="Pfam" id="PF02518">
    <property type="entry name" value="HATPase_c"/>
    <property type="match status" value="1"/>
</dbReference>
<dbReference type="EC" id="2.7.13.3" evidence="3"/>
<dbReference type="PANTHER" id="PTHR45436:SF10">
    <property type="entry name" value="HISTIDINE KINASE"/>
    <property type="match status" value="1"/>
</dbReference>
<proteinExistence type="predicted"/>
<dbReference type="SUPFAM" id="SSF47384">
    <property type="entry name" value="Homodimeric domain of signal transducing histidine kinase"/>
    <property type="match status" value="1"/>
</dbReference>
<evidence type="ECO:0000256" key="2">
    <source>
        <dbReference type="ARBA" id="ARBA00004651"/>
    </source>
</evidence>
<dbReference type="PRINTS" id="PR00344">
    <property type="entry name" value="BCTRLSENSOR"/>
</dbReference>
<accession>A0A212K2K3</accession>
<dbReference type="PROSITE" id="PS50885">
    <property type="entry name" value="HAMP"/>
    <property type="match status" value="1"/>
</dbReference>
<keyword evidence="6" id="KW-0808">Transferase</keyword>
<evidence type="ECO:0000256" key="8">
    <source>
        <dbReference type="ARBA" id="ARBA00022777"/>
    </source>
</evidence>
<dbReference type="InterPro" id="IPR036097">
    <property type="entry name" value="HisK_dim/P_sf"/>
</dbReference>
<comment type="subcellular location">
    <subcellularLocation>
        <location evidence="2">Cell membrane</location>
        <topology evidence="2">Multi-pass membrane protein</topology>
    </subcellularLocation>
</comment>
<dbReference type="SMART" id="SM00304">
    <property type="entry name" value="HAMP"/>
    <property type="match status" value="1"/>
</dbReference>
<evidence type="ECO:0000256" key="1">
    <source>
        <dbReference type="ARBA" id="ARBA00000085"/>
    </source>
</evidence>
<evidence type="ECO:0000256" key="5">
    <source>
        <dbReference type="ARBA" id="ARBA00022553"/>
    </source>
</evidence>
<dbReference type="EMBL" id="FLUQ01000002">
    <property type="protein sequence ID" value="SBW05954.1"/>
    <property type="molecule type" value="Genomic_DNA"/>
</dbReference>
<dbReference type="GO" id="GO:0000155">
    <property type="term" value="F:phosphorelay sensor kinase activity"/>
    <property type="evidence" value="ECO:0007669"/>
    <property type="project" value="InterPro"/>
</dbReference>
<dbReference type="CDD" id="cd06225">
    <property type="entry name" value="HAMP"/>
    <property type="match status" value="1"/>
</dbReference>
<evidence type="ECO:0000313" key="15">
    <source>
        <dbReference type="EMBL" id="SBW05954.1"/>
    </source>
</evidence>
<protein>
    <recommendedName>
        <fullName evidence="3">histidine kinase</fullName>
        <ecNumber evidence="3">2.7.13.3</ecNumber>
    </recommendedName>
</protein>
<keyword evidence="8 15" id="KW-0418">Kinase</keyword>
<sequence length="480" mass="52156">MSLRLRIILTFTLLMALAFSGIIWLIINDVRPRYLEAVEESTVDTAEIVAAMLSEQITEGRLPVETISATMEAVKQRTFAARIYNIVKWNVSLRIYVTDAKGVLLYDSTGAAKPGEDYSLWRDVYLTLKGQYGARSTRTVPDDPASQVIFVAAPIRKNGEIVGVVSVGKPTNSISFLIAIAQKRFLLSLILIAAAAIALSVGLSYWITRPVKRLTQYATAIRKGETRRLPALGSSEIRDLGAAMEEMQAKLEGKNYIEDYVRALTHELKSPLTGIKGAGEILRDHVTGKDGIKFLSIVDTEVDRLHSLVDRMLQLSRLENVRAVNKTKFAATPFFQALADSFQTQLAAGGLHLETNVPEDLVLEGDEFLLRQAMGNLVANAIDFSPRGSAISVTAALSRETVTITVRDRGCGMPDFALEKAFTKFFSLSRPGTGKKSTGLGLPFVAEVLFLHGGAVRLANVTGAAPGTESGLEVTVTLPA</sequence>
<dbReference type="PROSITE" id="PS50109">
    <property type="entry name" value="HIS_KIN"/>
    <property type="match status" value="1"/>
</dbReference>
<evidence type="ECO:0000256" key="4">
    <source>
        <dbReference type="ARBA" id="ARBA00022475"/>
    </source>
</evidence>
<dbReference type="AlphaFoldDB" id="A0A212K2K3"/>
<dbReference type="InterPro" id="IPR003661">
    <property type="entry name" value="HisK_dim/P_dom"/>
</dbReference>
<name>A0A212K2K3_9DELT</name>
<reference evidence="15" key="1">
    <citation type="submission" date="2016-04" db="EMBL/GenBank/DDBJ databases">
        <authorList>
            <person name="Evans L.H."/>
            <person name="Alamgir A."/>
            <person name="Owens N."/>
            <person name="Weber N.D."/>
            <person name="Virtaneva K."/>
            <person name="Barbian K."/>
            <person name="Babar A."/>
            <person name="Rosenke K."/>
        </authorList>
    </citation>
    <scope>NUCLEOTIDE SEQUENCE</scope>
    <source>
        <strain evidence="15">86</strain>
    </source>
</reference>
<dbReference type="Pfam" id="PF00672">
    <property type="entry name" value="HAMP"/>
    <property type="match status" value="1"/>
</dbReference>
<keyword evidence="11 12" id="KW-0472">Membrane</keyword>
<organism evidence="15">
    <name type="scientific">uncultured delta proteobacterium</name>
    <dbReference type="NCBI Taxonomy" id="34034"/>
    <lineage>
        <taxon>Bacteria</taxon>
        <taxon>Deltaproteobacteria</taxon>
        <taxon>environmental samples</taxon>
    </lineage>
</organism>
<gene>
    <name evidence="15" type="primary">creC</name>
    <name evidence="15" type="ORF">KL86DPRO_20578</name>
</gene>
<dbReference type="GO" id="GO:0005886">
    <property type="term" value="C:plasma membrane"/>
    <property type="evidence" value="ECO:0007669"/>
    <property type="project" value="UniProtKB-SubCell"/>
</dbReference>
<feature type="domain" description="HAMP" evidence="14">
    <location>
        <begin position="205"/>
        <end position="256"/>
    </location>
</feature>
<dbReference type="PANTHER" id="PTHR45436">
    <property type="entry name" value="SENSOR HISTIDINE KINASE YKOH"/>
    <property type="match status" value="1"/>
</dbReference>
<dbReference type="InterPro" id="IPR036890">
    <property type="entry name" value="HATPase_C_sf"/>
</dbReference>
<evidence type="ECO:0000256" key="12">
    <source>
        <dbReference type="SAM" id="Phobius"/>
    </source>
</evidence>
<evidence type="ECO:0000259" key="13">
    <source>
        <dbReference type="PROSITE" id="PS50109"/>
    </source>
</evidence>
<dbReference type="SUPFAM" id="SSF55874">
    <property type="entry name" value="ATPase domain of HSP90 chaperone/DNA topoisomerase II/histidine kinase"/>
    <property type="match status" value="1"/>
</dbReference>
<dbReference type="InterPro" id="IPR029151">
    <property type="entry name" value="Sensor-like_sf"/>
</dbReference>
<keyword evidence="4" id="KW-1003">Cell membrane</keyword>
<dbReference type="SUPFAM" id="SSF103190">
    <property type="entry name" value="Sensory domain-like"/>
    <property type="match status" value="1"/>
</dbReference>
<dbReference type="InterPro" id="IPR005467">
    <property type="entry name" value="His_kinase_dom"/>
</dbReference>
<dbReference type="CDD" id="cd00082">
    <property type="entry name" value="HisKA"/>
    <property type="match status" value="1"/>
</dbReference>
<evidence type="ECO:0000256" key="6">
    <source>
        <dbReference type="ARBA" id="ARBA00022679"/>
    </source>
</evidence>
<comment type="catalytic activity">
    <reaction evidence="1">
        <text>ATP + protein L-histidine = ADP + protein N-phospho-L-histidine.</text>
        <dbReference type="EC" id="2.7.13.3"/>
    </reaction>
</comment>
<keyword evidence="5" id="KW-0597">Phosphoprotein</keyword>
<evidence type="ECO:0000256" key="7">
    <source>
        <dbReference type="ARBA" id="ARBA00022692"/>
    </source>
</evidence>
<evidence type="ECO:0000256" key="11">
    <source>
        <dbReference type="ARBA" id="ARBA00023136"/>
    </source>
</evidence>
<feature type="domain" description="Histidine kinase" evidence="13">
    <location>
        <begin position="263"/>
        <end position="480"/>
    </location>
</feature>
<evidence type="ECO:0000256" key="9">
    <source>
        <dbReference type="ARBA" id="ARBA00022989"/>
    </source>
</evidence>